<feature type="region of interest" description="Disordered" evidence="5">
    <location>
        <begin position="137"/>
        <end position="159"/>
    </location>
</feature>
<feature type="compositionally biased region" description="Basic and acidic residues" evidence="5">
    <location>
        <begin position="26"/>
        <end position="45"/>
    </location>
</feature>
<accession>A0A7S2IJP1</accession>
<evidence type="ECO:0000256" key="3">
    <source>
        <dbReference type="ARBA" id="ARBA00022490"/>
    </source>
</evidence>
<dbReference type="PANTHER" id="PTHR31250">
    <property type="entry name" value="IQ DOMAIN-CONTAINING PROTEIN IQM3"/>
    <property type="match status" value="1"/>
</dbReference>
<sequence>MSRGYHSENSQNTNRKIPTSRVQSISDDKHQASFERKHPPDEPKTYDNIITRRLSASYRKGWGRRYPKVGSHDVCADYESQGTERVPSKEPFPETPRASSLNQKVNAVGSVGAIDKKYNSLVVPQIVCSSDLPPPFRNTNSEAARGSEKQASSLPARECERSYPLSANTAKWDAENDVEQTSFSGGKNASYSSNVSKSVDRRIHEAAQYAEAIGAVPPTDASSFPDIIEEDNSSSEDDEDEGSTEVDNILEDNTEILLQRISQHEEGIDNSDEFSYVYRGIRHNPPEITKRGISRGNYAQLHRKAWLEVSDKYHRYGKNLRLYYKHWEKLGYPTNKFFDWIDSKGEAAGAPLPNRPGCPRSQLDCDTVLYITDPQIQARYALSVDVREEDGIARIVDVNGKPISTGPDGWIFVLRDNILYGSQKVTSVNGKSKQRFHHSSFFGGKAVAAAGIFITDKKGYLMRLYPHSGHYRPGEAHMQRILYFLEQLGVDLKTFDVDMQQILHVSRKHPPQGKLHSEENGKEPRKSKKVQSLKLQRGFDVACFLAHKTLMIDENVFHDIHKIRRLGNISVGKVLETIDDGGHWRNLRLKQGEQ</sequence>
<feature type="compositionally biased region" description="Polar residues" evidence="5">
    <location>
        <begin position="7"/>
        <end position="25"/>
    </location>
</feature>
<dbReference type="GO" id="GO:0005737">
    <property type="term" value="C:cytoplasm"/>
    <property type="evidence" value="ECO:0007669"/>
    <property type="project" value="UniProtKB-SubCell"/>
</dbReference>
<dbReference type="GO" id="GO:0005634">
    <property type="term" value="C:nucleus"/>
    <property type="evidence" value="ECO:0007669"/>
    <property type="project" value="UniProtKB-SubCell"/>
</dbReference>
<dbReference type="InterPro" id="IPR044159">
    <property type="entry name" value="IQM"/>
</dbReference>
<feature type="region of interest" description="Disordered" evidence="5">
    <location>
        <begin position="79"/>
        <end position="101"/>
    </location>
</feature>
<protein>
    <submittedName>
        <fullName evidence="6">Uncharacterized protein</fullName>
    </submittedName>
</protein>
<reference evidence="6" key="1">
    <citation type="submission" date="2021-01" db="EMBL/GenBank/DDBJ databases">
        <authorList>
            <person name="Corre E."/>
            <person name="Pelletier E."/>
            <person name="Niang G."/>
            <person name="Scheremetjew M."/>
            <person name="Finn R."/>
            <person name="Kale V."/>
            <person name="Holt S."/>
            <person name="Cochrane G."/>
            <person name="Meng A."/>
            <person name="Brown T."/>
            <person name="Cohen L."/>
        </authorList>
    </citation>
    <scope>NUCLEOTIDE SEQUENCE</scope>
    <source>
        <strain evidence="6">CCMP826</strain>
    </source>
</reference>
<evidence type="ECO:0000256" key="5">
    <source>
        <dbReference type="SAM" id="MobiDB-lite"/>
    </source>
</evidence>
<feature type="compositionally biased region" description="Basic and acidic residues" evidence="5">
    <location>
        <begin position="515"/>
        <end position="524"/>
    </location>
</feature>
<keyword evidence="3" id="KW-0963">Cytoplasm</keyword>
<feature type="compositionally biased region" description="Acidic residues" evidence="5">
    <location>
        <begin position="227"/>
        <end position="248"/>
    </location>
</feature>
<dbReference type="EMBL" id="HBGV01020342">
    <property type="protein sequence ID" value="CAD9520827.1"/>
    <property type="molecule type" value="Transcribed_RNA"/>
</dbReference>
<dbReference type="PANTHER" id="PTHR31250:SF27">
    <property type="entry name" value="IQ DOMAIN-CONTAINING PROTEIN IQM5"/>
    <property type="match status" value="1"/>
</dbReference>
<dbReference type="AlphaFoldDB" id="A0A7S2IJP1"/>
<feature type="region of interest" description="Disordered" evidence="5">
    <location>
        <begin position="506"/>
        <end position="530"/>
    </location>
</feature>
<evidence type="ECO:0000256" key="2">
    <source>
        <dbReference type="ARBA" id="ARBA00004496"/>
    </source>
</evidence>
<gene>
    <name evidence="6" type="ORF">HTAM1171_LOCUS12691</name>
</gene>
<evidence type="ECO:0000256" key="4">
    <source>
        <dbReference type="ARBA" id="ARBA00023242"/>
    </source>
</evidence>
<feature type="region of interest" description="Disordered" evidence="5">
    <location>
        <begin position="1"/>
        <end position="49"/>
    </location>
</feature>
<evidence type="ECO:0000313" key="6">
    <source>
        <dbReference type="EMBL" id="CAD9520827.1"/>
    </source>
</evidence>
<evidence type="ECO:0000256" key="1">
    <source>
        <dbReference type="ARBA" id="ARBA00004123"/>
    </source>
</evidence>
<feature type="region of interest" description="Disordered" evidence="5">
    <location>
        <begin position="216"/>
        <end position="248"/>
    </location>
</feature>
<name>A0A7S2IJP1_9STRA</name>
<keyword evidence="4" id="KW-0539">Nucleus</keyword>
<proteinExistence type="predicted"/>
<organism evidence="6">
    <name type="scientific">Helicotheca tamesis</name>
    <dbReference type="NCBI Taxonomy" id="374047"/>
    <lineage>
        <taxon>Eukaryota</taxon>
        <taxon>Sar</taxon>
        <taxon>Stramenopiles</taxon>
        <taxon>Ochrophyta</taxon>
        <taxon>Bacillariophyta</taxon>
        <taxon>Mediophyceae</taxon>
        <taxon>Lithodesmiophycidae</taxon>
        <taxon>Lithodesmiales</taxon>
        <taxon>Lithodesmiaceae</taxon>
        <taxon>Helicotheca</taxon>
    </lineage>
</organism>
<comment type="subcellular location">
    <subcellularLocation>
        <location evidence="2">Cytoplasm</location>
    </subcellularLocation>
    <subcellularLocation>
        <location evidence="1">Nucleus</location>
    </subcellularLocation>
</comment>